<dbReference type="Proteomes" id="UP000323317">
    <property type="component" value="Unassembled WGS sequence"/>
</dbReference>
<comment type="caution">
    <text evidence="2">The sequence shown here is derived from an EMBL/GenBank/DDBJ whole genome shotgun (WGS) entry which is preliminary data.</text>
</comment>
<feature type="transmembrane region" description="Helical" evidence="1">
    <location>
        <begin position="39"/>
        <end position="56"/>
    </location>
</feature>
<evidence type="ECO:0000313" key="3">
    <source>
        <dbReference type="Proteomes" id="UP000323317"/>
    </source>
</evidence>
<keyword evidence="1" id="KW-0472">Membrane</keyword>
<name>A0A5D4KBL9_9BACI</name>
<dbReference type="AlphaFoldDB" id="A0A5D4KBL9"/>
<sequence>MFSLLNLGSLILGCISWILPIITIMGYRKKDLKKWGTSAVLSISACAISLCFQIIYQNHLVNIEDWSAIMDTSGALVFVSVVLVSVTILLNAVGYFQHRMALSFKSS</sequence>
<organism evidence="2 3">
    <name type="scientific">Rossellomorea vietnamensis</name>
    <dbReference type="NCBI Taxonomy" id="218284"/>
    <lineage>
        <taxon>Bacteria</taxon>
        <taxon>Bacillati</taxon>
        <taxon>Bacillota</taxon>
        <taxon>Bacilli</taxon>
        <taxon>Bacillales</taxon>
        <taxon>Bacillaceae</taxon>
        <taxon>Rossellomorea</taxon>
    </lineage>
</organism>
<proteinExistence type="predicted"/>
<dbReference type="RefSeq" id="WP_148947647.1">
    <property type="nucleotide sequence ID" value="NZ_VTEH01000013.1"/>
</dbReference>
<protein>
    <recommendedName>
        <fullName evidence="4">Cytochrome c oxidase subunit 4</fullName>
    </recommendedName>
</protein>
<keyword evidence="1" id="KW-0812">Transmembrane</keyword>
<evidence type="ECO:0008006" key="4">
    <source>
        <dbReference type="Google" id="ProtNLM"/>
    </source>
</evidence>
<keyword evidence="1" id="KW-1133">Transmembrane helix</keyword>
<reference evidence="2 3" key="1">
    <citation type="submission" date="2019-08" db="EMBL/GenBank/DDBJ databases">
        <title>Bacillus genomes from the desert of Cuatro Cienegas, Coahuila.</title>
        <authorList>
            <person name="Olmedo-Alvarez G."/>
        </authorList>
    </citation>
    <scope>NUCLEOTIDE SEQUENCE [LARGE SCALE GENOMIC DNA]</scope>
    <source>
        <strain evidence="2 3">CH40_1T</strain>
    </source>
</reference>
<dbReference type="EMBL" id="VTEH01000013">
    <property type="protein sequence ID" value="TYR74160.1"/>
    <property type="molecule type" value="Genomic_DNA"/>
</dbReference>
<evidence type="ECO:0000313" key="2">
    <source>
        <dbReference type="EMBL" id="TYR74160.1"/>
    </source>
</evidence>
<gene>
    <name evidence="2" type="ORF">FZC79_15185</name>
</gene>
<accession>A0A5D4KBL9</accession>
<evidence type="ECO:0000256" key="1">
    <source>
        <dbReference type="SAM" id="Phobius"/>
    </source>
</evidence>
<feature type="transmembrane region" description="Helical" evidence="1">
    <location>
        <begin position="76"/>
        <end position="96"/>
    </location>
</feature>
<feature type="transmembrane region" description="Helical" evidence="1">
    <location>
        <begin position="6"/>
        <end position="27"/>
    </location>
</feature>